<dbReference type="InterPro" id="IPR036971">
    <property type="entry name" value="PDEase_catalytic_dom_sf"/>
</dbReference>
<evidence type="ECO:0000256" key="7">
    <source>
        <dbReference type="SAM" id="MobiDB-lite"/>
    </source>
</evidence>
<evidence type="ECO:0000256" key="8">
    <source>
        <dbReference type="SAM" id="Phobius"/>
    </source>
</evidence>
<feature type="region of interest" description="Disordered" evidence="7">
    <location>
        <begin position="739"/>
        <end position="800"/>
    </location>
</feature>
<keyword evidence="2 8" id="KW-0812">Transmembrane</keyword>
<feature type="compositionally biased region" description="Basic and acidic residues" evidence="7">
    <location>
        <begin position="748"/>
        <end position="758"/>
    </location>
</feature>
<comment type="caution">
    <text evidence="10">The sequence shown here is derived from an EMBL/GenBank/DDBJ whole genome shotgun (WGS) entry which is preliminary data.</text>
</comment>
<evidence type="ECO:0000313" key="11">
    <source>
        <dbReference type="Proteomes" id="UP001295423"/>
    </source>
</evidence>
<evidence type="ECO:0000256" key="5">
    <source>
        <dbReference type="ARBA" id="ARBA00023136"/>
    </source>
</evidence>
<dbReference type="InterPro" id="IPR050401">
    <property type="entry name" value="Cyclic_nucleotide_synthase"/>
</dbReference>
<dbReference type="GO" id="GO:0004114">
    <property type="term" value="F:3',5'-cyclic-nucleotide phosphodiesterase activity"/>
    <property type="evidence" value="ECO:0007669"/>
    <property type="project" value="InterPro"/>
</dbReference>
<dbReference type="InterPro" id="IPR002073">
    <property type="entry name" value="PDEase_catalytic_dom"/>
</dbReference>
<dbReference type="InterPro" id="IPR003607">
    <property type="entry name" value="HD/PDEase_dom"/>
</dbReference>
<feature type="compositionally biased region" description="Polar residues" evidence="7">
    <location>
        <begin position="1129"/>
        <end position="1154"/>
    </location>
</feature>
<feature type="domain" description="Guanylate cyclase" evidence="9">
    <location>
        <begin position="505"/>
        <end position="639"/>
    </location>
</feature>
<evidence type="ECO:0000256" key="4">
    <source>
        <dbReference type="ARBA" id="ARBA00022989"/>
    </source>
</evidence>
<name>A0AAD2CZB0_9STRA</name>
<dbReference type="SMART" id="SM00044">
    <property type="entry name" value="CYCc"/>
    <property type="match status" value="1"/>
</dbReference>
<dbReference type="PANTHER" id="PTHR11920">
    <property type="entry name" value="GUANYLYL CYCLASE"/>
    <property type="match status" value="1"/>
</dbReference>
<reference evidence="10" key="1">
    <citation type="submission" date="2023-08" db="EMBL/GenBank/DDBJ databases">
        <authorList>
            <person name="Audoor S."/>
            <person name="Bilcke G."/>
        </authorList>
    </citation>
    <scope>NUCLEOTIDE SEQUENCE</scope>
</reference>
<dbReference type="SUPFAM" id="SSF55073">
    <property type="entry name" value="Nucleotide cyclase"/>
    <property type="match status" value="1"/>
</dbReference>
<dbReference type="CDD" id="cd07302">
    <property type="entry name" value="CHD"/>
    <property type="match status" value="1"/>
</dbReference>
<dbReference type="GO" id="GO:0000166">
    <property type="term" value="F:nucleotide binding"/>
    <property type="evidence" value="ECO:0007669"/>
    <property type="project" value="UniProtKB-KW"/>
</dbReference>
<dbReference type="GO" id="GO:0001653">
    <property type="term" value="F:peptide receptor activity"/>
    <property type="evidence" value="ECO:0007669"/>
    <property type="project" value="TreeGrafter"/>
</dbReference>
<organism evidence="10 11">
    <name type="scientific">Cylindrotheca closterium</name>
    <dbReference type="NCBI Taxonomy" id="2856"/>
    <lineage>
        <taxon>Eukaryota</taxon>
        <taxon>Sar</taxon>
        <taxon>Stramenopiles</taxon>
        <taxon>Ochrophyta</taxon>
        <taxon>Bacillariophyta</taxon>
        <taxon>Bacillariophyceae</taxon>
        <taxon>Bacillariophycidae</taxon>
        <taxon>Bacillariales</taxon>
        <taxon>Bacillariaceae</taxon>
        <taxon>Cylindrotheca</taxon>
    </lineage>
</organism>
<evidence type="ECO:0000256" key="2">
    <source>
        <dbReference type="ARBA" id="ARBA00022692"/>
    </source>
</evidence>
<dbReference type="InterPro" id="IPR001054">
    <property type="entry name" value="A/G_cyclase"/>
</dbReference>
<evidence type="ECO:0000256" key="3">
    <source>
        <dbReference type="ARBA" id="ARBA00022741"/>
    </source>
</evidence>
<dbReference type="GO" id="GO:0007168">
    <property type="term" value="P:receptor guanylyl cyclase signaling pathway"/>
    <property type="evidence" value="ECO:0007669"/>
    <property type="project" value="TreeGrafter"/>
</dbReference>
<dbReference type="EMBL" id="CAKOGP040001113">
    <property type="protein sequence ID" value="CAJ1943563.1"/>
    <property type="molecule type" value="Genomic_DNA"/>
</dbReference>
<dbReference type="PROSITE" id="PS50125">
    <property type="entry name" value="GUANYLATE_CYCLASE_2"/>
    <property type="match status" value="1"/>
</dbReference>
<proteinExistence type="predicted"/>
<dbReference type="Proteomes" id="UP001295423">
    <property type="component" value="Unassembled WGS sequence"/>
</dbReference>
<dbReference type="GO" id="GO:0005886">
    <property type="term" value="C:plasma membrane"/>
    <property type="evidence" value="ECO:0007669"/>
    <property type="project" value="TreeGrafter"/>
</dbReference>
<evidence type="ECO:0000313" key="10">
    <source>
        <dbReference type="EMBL" id="CAJ1943563.1"/>
    </source>
</evidence>
<keyword evidence="11" id="KW-1185">Reference proteome</keyword>
<dbReference type="SUPFAM" id="SSF109604">
    <property type="entry name" value="HD-domain/PDEase-like"/>
    <property type="match status" value="1"/>
</dbReference>
<keyword evidence="6" id="KW-0456">Lyase</keyword>
<dbReference type="Gene3D" id="1.10.1300.10">
    <property type="entry name" value="3'5'-cyclic nucleotide phosphodiesterase, catalytic domain"/>
    <property type="match status" value="1"/>
</dbReference>
<evidence type="ECO:0000256" key="1">
    <source>
        <dbReference type="ARBA" id="ARBA00004370"/>
    </source>
</evidence>
<dbReference type="GO" id="GO:0004383">
    <property type="term" value="F:guanylate cyclase activity"/>
    <property type="evidence" value="ECO:0007669"/>
    <property type="project" value="TreeGrafter"/>
</dbReference>
<keyword evidence="3" id="KW-0547">Nucleotide-binding</keyword>
<accession>A0AAD2CZB0</accession>
<dbReference type="Pfam" id="PF00233">
    <property type="entry name" value="PDEase_I"/>
    <property type="match status" value="1"/>
</dbReference>
<dbReference type="PANTHER" id="PTHR11920:SF335">
    <property type="entry name" value="GUANYLATE CYCLASE"/>
    <property type="match status" value="1"/>
</dbReference>
<evidence type="ECO:0000256" key="6">
    <source>
        <dbReference type="ARBA" id="ARBA00023239"/>
    </source>
</evidence>
<keyword evidence="5 8" id="KW-0472">Membrane</keyword>
<dbReference type="Gene3D" id="3.30.70.1230">
    <property type="entry name" value="Nucleotide cyclase"/>
    <property type="match status" value="1"/>
</dbReference>
<feature type="transmembrane region" description="Helical" evidence="8">
    <location>
        <begin position="38"/>
        <end position="57"/>
    </location>
</feature>
<evidence type="ECO:0000259" key="9">
    <source>
        <dbReference type="PROSITE" id="PS50125"/>
    </source>
</evidence>
<dbReference type="Pfam" id="PF00211">
    <property type="entry name" value="Guanylate_cyc"/>
    <property type="match status" value="1"/>
</dbReference>
<protein>
    <recommendedName>
        <fullName evidence="9">Guanylate cyclase domain-containing protein</fullName>
    </recommendedName>
</protein>
<sequence length="1154" mass="129913">MENSAVQSYTEESTDEGSRSATIIAGNKETKALKSIRLVSIFFLFCAIPIAIAIFMYTKNNEREEFESQYIEFANKVLESIGTTLENSFGSLDNLATSVVAAAHAANQTFPNIRVANFGIHAAKTLSLSRAKILVMCPVVKGEEFEAWHNWTLQEGRTWVDETVNVQKSDPNYFGPIVEEYFTRDEIHTRSGATEATGVALPSWQAYPIVPTWPPYNYDYITGLSYTTAHTEMLEKGSIVITAPYLNPDPNDEAAMKSAMSTADWLSERLHPDEEPLEPASDLYFPVFDDLDTFEIDTSKMSPVATFGVTFYWRDMIRDILPESAKGILVVVDNPCSASFTYRLDGRETTLLGRGDQHESKYDDMELTSVITELNSFRIRQTTYSGPQLDDETCPISFRIFPSQATEDEYITNNSWLYSGFTVLLCLTAGLLFVLYDRYQERRQMAFRESAAKNNAVVSALFPAAIREKLYANQQLQREMEKKGGGMKTLGVNNAPIAELYTDTTVLFADIAGFTAWASTREASDVFTLLESIYFEFDMLAKKYRVFKVETVGDSYVAVCGLPEPRRDHAVVMAKFSAECRDKLVILTKELAKSLGPGTESITMRFGLNSGPTTAGVLRGEKSRFQLFGDTTNTAARMESTSSPNCIQASQKTADLLIEAGKSDWISKRKDLIAAKGKGSMVTYWINLGEKKNSAFQPDSAQLTMMSGVTEDRLQHLVDFNAEILEHLLRDLVVYNSTSDGPSNRKMMSREDSKEEMKGYGFDNTSPREDIVEVIPIPKMEPSQKQKKQKTSAGKSLDGKAKDQLHDFVSQLAHYHSNDNPFHNFDHATHVAMSVRKLLARILKPLHQQEGPKSSKGSKSMTSKAAKFDKILRSTYVLTSDPLIQFAVYFSALIHDAKHPGVSNGTLSNEKHEMAIRFDHKSCAEQNSVVVIWDLFLSDRYDALRDAMFGGNMERLRRFRQIVVNSVLATDIFDRELRDVRERRWTKAFPDDDVSALSLSSQEMDSMEGDLRATIVIEYIIQASDVVHTMQHWTVYQKWNKRLFCEMMSAYQAGRADKDPSEGWYGGELWFFDNYIIPLAKKLKECGVFGVSCDEVLDYAQDNRLEWEQKGKMIIAEWQKELERDDESSGQIGTRSTGGDTCEESLSASSNRSN</sequence>
<dbReference type="SMART" id="SM00471">
    <property type="entry name" value="HDc"/>
    <property type="match status" value="1"/>
</dbReference>
<dbReference type="GO" id="GO:0035556">
    <property type="term" value="P:intracellular signal transduction"/>
    <property type="evidence" value="ECO:0007669"/>
    <property type="project" value="InterPro"/>
</dbReference>
<dbReference type="AlphaFoldDB" id="A0AAD2CZB0"/>
<keyword evidence="4 8" id="KW-1133">Transmembrane helix</keyword>
<feature type="region of interest" description="Disordered" evidence="7">
    <location>
        <begin position="1122"/>
        <end position="1154"/>
    </location>
</feature>
<dbReference type="InterPro" id="IPR029787">
    <property type="entry name" value="Nucleotide_cyclase"/>
</dbReference>
<dbReference type="GO" id="GO:0004016">
    <property type="term" value="F:adenylate cyclase activity"/>
    <property type="evidence" value="ECO:0007669"/>
    <property type="project" value="TreeGrafter"/>
</dbReference>
<comment type="subcellular location">
    <subcellularLocation>
        <location evidence="1">Membrane</location>
    </subcellularLocation>
</comment>
<gene>
    <name evidence="10" type="ORF">CYCCA115_LOCUS8504</name>
</gene>